<dbReference type="EMBL" id="CP144106">
    <property type="protein sequence ID" value="WWC91746.1"/>
    <property type="molecule type" value="Genomic_DNA"/>
</dbReference>
<name>A0AAX4K2E1_9TREE</name>
<reference evidence="1 2" key="1">
    <citation type="submission" date="2024-01" db="EMBL/GenBank/DDBJ databases">
        <title>Comparative genomics of Cryptococcus and Kwoniella reveals pathogenesis evolution and contrasting modes of karyotype evolution via chromosome fusion or intercentromeric recombination.</title>
        <authorList>
            <person name="Coelho M.A."/>
            <person name="David-Palma M."/>
            <person name="Shea T."/>
            <person name="Bowers K."/>
            <person name="McGinley-Smith S."/>
            <person name="Mohammad A.W."/>
            <person name="Gnirke A."/>
            <person name="Yurkov A.M."/>
            <person name="Nowrousian M."/>
            <person name="Sun S."/>
            <person name="Cuomo C.A."/>
            <person name="Heitman J."/>
        </authorList>
    </citation>
    <scope>NUCLEOTIDE SEQUENCE [LARGE SCALE GENOMIC DNA]</scope>
    <source>
        <strain evidence="1 2">CBS 6074</strain>
    </source>
</reference>
<evidence type="ECO:0000313" key="1">
    <source>
        <dbReference type="EMBL" id="WWC91746.1"/>
    </source>
</evidence>
<dbReference type="Proteomes" id="UP001355207">
    <property type="component" value="Chromosome 9"/>
</dbReference>
<dbReference type="SUPFAM" id="SSF52047">
    <property type="entry name" value="RNI-like"/>
    <property type="match status" value="1"/>
</dbReference>
<keyword evidence="2" id="KW-1185">Reference proteome</keyword>
<gene>
    <name evidence="1" type="ORF">L201_006693</name>
</gene>
<proteinExistence type="predicted"/>
<protein>
    <recommendedName>
        <fullName evidence="3">F-box domain-containing protein</fullName>
    </recommendedName>
</protein>
<sequence length="510" mass="59884">MPTTFLDLSDDIIDRISYFVHRDYDVPIPSFNPHWANFVTELDRGLATDYLALRATCKRIRDICQLKGLHLFLRSWQRVLEWMADAPDSVVKGIRRLELDIEARYWPPELKKLDDNALISDIYGYGKYPLIPTWSTITSLLSRFESLEELYLGHSPLCQHKSNYTTTNQLKPPSINFLPQLKSISFEIQCKFCSYEIPKLIIPCCPSLKHLKMTNLSDSENETPQDNDDFGEDFKSVIDLWLDNHNFAGGVDNDKERKCNLETLVMKIWEDSTITKKLKLISSQCPNLKKLHLIKTDRHELTPGFFLGGQYSKHQDRNTVSKDDWIFKHFGNEWITGLYDDIRNIKSWPEDKTWDDFLEALGKFQKLESFDFIINPHIDIDWPSNVIPHEEEKASDYDKYQNRMKNNLEKYGITNPRLAESMKSAVRIMLQKTPTLKNGYFWQFPYDWNNEPAHIWRRWSWFVIPSNVNTKGKEFTIKIDPLPQLFASEWMKNKDGQSGPDYDDLDLDED</sequence>
<dbReference type="RefSeq" id="XP_066078508.1">
    <property type="nucleotide sequence ID" value="XM_066222411.1"/>
</dbReference>
<organism evidence="1 2">
    <name type="scientific">Kwoniella dendrophila CBS 6074</name>
    <dbReference type="NCBI Taxonomy" id="1295534"/>
    <lineage>
        <taxon>Eukaryota</taxon>
        <taxon>Fungi</taxon>
        <taxon>Dikarya</taxon>
        <taxon>Basidiomycota</taxon>
        <taxon>Agaricomycotina</taxon>
        <taxon>Tremellomycetes</taxon>
        <taxon>Tremellales</taxon>
        <taxon>Cryptococcaceae</taxon>
        <taxon>Kwoniella</taxon>
    </lineage>
</organism>
<evidence type="ECO:0008006" key="3">
    <source>
        <dbReference type="Google" id="ProtNLM"/>
    </source>
</evidence>
<evidence type="ECO:0000313" key="2">
    <source>
        <dbReference type="Proteomes" id="UP001355207"/>
    </source>
</evidence>
<accession>A0AAX4K2E1</accession>
<dbReference type="Gene3D" id="3.80.10.10">
    <property type="entry name" value="Ribonuclease Inhibitor"/>
    <property type="match status" value="1"/>
</dbReference>
<dbReference type="InterPro" id="IPR032675">
    <property type="entry name" value="LRR_dom_sf"/>
</dbReference>
<dbReference type="AlphaFoldDB" id="A0AAX4K2E1"/>
<dbReference type="GeneID" id="91097362"/>